<proteinExistence type="predicted"/>
<feature type="signal peptide" evidence="2">
    <location>
        <begin position="1"/>
        <end position="19"/>
    </location>
</feature>
<feature type="compositionally biased region" description="Low complexity" evidence="1">
    <location>
        <begin position="113"/>
        <end position="127"/>
    </location>
</feature>
<sequence length="375" mass="43840">MTQFFIIFFNLTCCTQQHAFDQLKSEISKKQPGTSQSEFGAPQKSNFILNQRSFNLQPEDVSKSGQQSDINIQEMTYEEEIDLSDMLNSLKNYNEEMQKFKEREEKLSRSSAKKSSPNENNNSSLSNYAKFPVTDQEEAVMYPNDPIIQYRNVGDISYVSRVASQQYNPQMQNKNIISEKHLINDKFQPMIDSSQKKIKSPMPSQGVQFAGNMSQIQRHRSSNLSNLEQYVMTEILKNESNNQQNRKKFDKISNRNEQERVHVKHSQSFSIKFQITTSSIKRKFTLPFEHKKSSTVGYKSSRDEFKHLPNEKGTLQSKFSSFKKIFPKTNEDDLGTEIDYDWVFYRCNESDQNKSKQQEHHSDSSFFSHIYEEIE</sequence>
<reference evidence="3 4" key="1">
    <citation type="submission" date="2015-07" db="EMBL/GenBank/DDBJ databases">
        <title>The genome of Pseudoloma neurophilia, a relevant intracellular parasite of the zebrafish.</title>
        <authorList>
            <person name="Ndikumana S."/>
            <person name="Pelin A."/>
            <person name="Sanders J."/>
            <person name="Corradi N."/>
        </authorList>
    </citation>
    <scope>NUCLEOTIDE SEQUENCE [LARGE SCALE GENOMIC DNA]</scope>
    <source>
        <strain evidence="3 4">MK1</strain>
    </source>
</reference>
<keyword evidence="2" id="KW-0732">Signal</keyword>
<name>A0A0R0LZN5_9MICR</name>
<feature type="compositionally biased region" description="Basic and acidic residues" evidence="1">
    <location>
        <begin position="99"/>
        <end position="108"/>
    </location>
</feature>
<evidence type="ECO:0000256" key="2">
    <source>
        <dbReference type="SAM" id="SignalP"/>
    </source>
</evidence>
<protein>
    <submittedName>
        <fullName evidence="3">Uncharacterized protein</fullName>
    </submittedName>
</protein>
<feature type="chain" id="PRO_5006399034" evidence="2">
    <location>
        <begin position="20"/>
        <end position="375"/>
    </location>
</feature>
<comment type="caution">
    <text evidence="3">The sequence shown here is derived from an EMBL/GenBank/DDBJ whole genome shotgun (WGS) entry which is preliminary data.</text>
</comment>
<organism evidence="3 4">
    <name type="scientific">Pseudoloma neurophilia</name>
    <dbReference type="NCBI Taxonomy" id="146866"/>
    <lineage>
        <taxon>Eukaryota</taxon>
        <taxon>Fungi</taxon>
        <taxon>Fungi incertae sedis</taxon>
        <taxon>Microsporidia</taxon>
        <taxon>Pseudoloma</taxon>
    </lineage>
</organism>
<evidence type="ECO:0000313" key="3">
    <source>
        <dbReference type="EMBL" id="KRH94745.1"/>
    </source>
</evidence>
<evidence type="ECO:0000313" key="4">
    <source>
        <dbReference type="Proteomes" id="UP000051530"/>
    </source>
</evidence>
<dbReference type="EMBL" id="LGUB01000035">
    <property type="protein sequence ID" value="KRH94745.1"/>
    <property type="molecule type" value="Genomic_DNA"/>
</dbReference>
<keyword evidence="4" id="KW-1185">Reference proteome</keyword>
<gene>
    <name evidence="3" type="ORF">M153_1550004443</name>
</gene>
<feature type="region of interest" description="Disordered" evidence="1">
    <location>
        <begin position="99"/>
        <end position="127"/>
    </location>
</feature>
<accession>A0A0R0LZN5</accession>
<dbReference type="AlphaFoldDB" id="A0A0R0LZN5"/>
<evidence type="ECO:0000256" key="1">
    <source>
        <dbReference type="SAM" id="MobiDB-lite"/>
    </source>
</evidence>
<dbReference type="VEuPathDB" id="MicrosporidiaDB:M153_1550004443"/>
<dbReference type="Proteomes" id="UP000051530">
    <property type="component" value="Unassembled WGS sequence"/>
</dbReference>